<reference evidence="2 3" key="1">
    <citation type="journal article" date="2022" name="bioRxiv">
        <title>Genomics of Preaxostyla Flagellates Illuminates Evolutionary Transitions and the Path Towards Mitochondrial Loss.</title>
        <authorList>
            <person name="Novak L.V.F."/>
            <person name="Treitli S.C."/>
            <person name="Pyrih J."/>
            <person name="Halakuc P."/>
            <person name="Pipaliya S.V."/>
            <person name="Vacek V."/>
            <person name="Brzon O."/>
            <person name="Soukal P."/>
            <person name="Eme L."/>
            <person name="Dacks J.B."/>
            <person name="Karnkowska A."/>
            <person name="Elias M."/>
            <person name="Hampl V."/>
        </authorList>
    </citation>
    <scope>NUCLEOTIDE SEQUENCE [LARGE SCALE GENOMIC DNA]</scope>
    <source>
        <strain evidence="2">NAU3</strain>
        <tissue evidence="2">Gut</tissue>
    </source>
</reference>
<dbReference type="InterPro" id="IPR016024">
    <property type="entry name" value="ARM-type_fold"/>
</dbReference>
<feature type="compositionally biased region" description="Basic and acidic residues" evidence="1">
    <location>
        <begin position="639"/>
        <end position="653"/>
    </location>
</feature>
<evidence type="ECO:0000256" key="1">
    <source>
        <dbReference type="SAM" id="MobiDB-lite"/>
    </source>
</evidence>
<name>A0ABQ9X4A2_9EUKA</name>
<proteinExistence type="predicted"/>
<dbReference type="SUPFAM" id="SSF48371">
    <property type="entry name" value="ARM repeat"/>
    <property type="match status" value="1"/>
</dbReference>
<accession>A0ABQ9X4A2</accession>
<dbReference type="Gene3D" id="1.25.10.10">
    <property type="entry name" value="Leucine-rich Repeat Variant"/>
    <property type="match status" value="1"/>
</dbReference>
<gene>
    <name evidence="2" type="ORF">BLNAU_18557</name>
</gene>
<evidence type="ECO:0000313" key="3">
    <source>
        <dbReference type="Proteomes" id="UP001281761"/>
    </source>
</evidence>
<comment type="caution">
    <text evidence="2">The sequence shown here is derived from an EMBL/GenBank/DDBJ whole genome shotgun (WGS) entry which is preliminary data.</text>
</comment>
<keyword evidence="3" id="KW-1185">Reference proteome</keyword>
<evidence type="ECO:0000313" key="2">
    <source>
        <dbReference type="EMBL" id="KAK2946515.1"/>
    </source>
</evidence>
<dbReference type="InterPro" id="IPR011989">
    <property type="entry name" value="ARM-like"/>
</dbReference>
<dbReference type="EMBL" id="JARBJD010000226">
    <property type="protein sequence ID" value="KAK2946515.1"/>
    <property type="molecule type" value="Genomic_DNA"/>
</dbReference>
<sequence>MTSLSSILPELQSLELGVKQNITVLLTGLQSPDDGDACDASNALVHLLSHTPLRPILASGVVGTNGLSILKRVLVHSTNPTVKHNTIRILSSFMSCSDEIVKSIVKADLIYPLTPFLSTNLTDVAFNTWRILEVCAHRLSEVHFQLIGNGILNTANQTILDILKRCDALSQVDTTSAQQEQDDWSLVLVEILELVSALNSGDMRQLVGQQTIDRMIDLVGFGNSAVCSKVVGLVHSMLAFSPLLRERLWGSTVQTREKRTGSAVSMSGTACLQTLAEESASRLKEVWAEISTVAMLRMRRCLMRRTEGGQQADWTDGEERMLEELMKESERRGVILDFSLQIMVLLVSSGGHVKSLYSNGFVRQLFGMVDSLVVIFKSNAITIGMNGASDVVSDIFATDSAPTVASPATDRNDSPKLSRSALKALRPLVQPQNTPTLPSLEEVMAFVRSEQEDASSPNLFSSLALSPTTRFKSTIAASCGTFAESSAFLLCELCGEGQAGLDELIRVGRSSSASLADFVGFVVDLCLVSQRGAERKLLELLGRVGESERRVDSLCGEGVVEGVWGLLEAGSVGKEEEASVWLVGLCERWREGGERKEGKEREEFVGMLRRAGMEEWLEGMRESEWRERAEAVLGWVRSVEGKEEPQSEERGAEGAEGEQSENGEKGEHSGGDGLILEQPETTAKDEAEL</sequence>
<dbReference type="Proteomes" id="UP001281761">
    <property type="component" value="Unassembled WGS sequence"/>
</dbReference>
<feature type="region of interest" description="Disordered" evidence="1">
    <location>
        <begin position="638"/>
        <end position="689"/>
    </location>
</feature>
<protein>
    <submittedName>
        <fullName evidence="2">Uncharacterized protein</fullName>
    </submittedName>
</protein>
<organism evidence="2 3">
    <name type="scientific">Blattamonas nauphoetae</name>
    <dbReference type="NCBI Taxonomy" id="2049346"/>
    <lineage>
        <taxon>Eukaryota</taxon>
        <taxon>Metamonada</taxon>
        <taxon>Preaxostyla</taxon>
        <taxon>Oxymonadida</taxon>
        <taxon>Blattamonas</taxon>
    </lineage>
</organism>